<feature type="repeat" description="TPR" evidence="3">
    <location>
        <begin position="765"/>
        <end position="798"/>
    </location>
</feature>
<dbReference type="Proteomes" id="UP000663828">
    <property type="component" value="Unassembled WGS sequence"/>
</dbReference>
<feature type="repeat" description="TPR" evidence="3">
    <location>
        <begin position="959"/>
        <end position="992"/>
    </location>
</feature>
<dbReference type="SMART" id="SM00028">
    <property type="entry name" value="TPR"/>
    <property type="match status" value="15"/>
</dbReference>
<dbReference type="Gene3D" id="3.90.176.10">
    <property type="entry name" value="Toxin ADP-ribosyltransferase, Chain A, domain 1"/>
    <property type="match status" value="1"/>
</dbReference>
<dbReference type="EMBL" id="CAJNOJ010000103">
    <property type="protein sequence ID" value="CAF1115253.1"/>
    <property type="molecule type" value="Genomic_DNA"/>
</dbReference>
<dbReference type="SUPFAM" id="SSF81901">
    <property type="entry name" value="HCP-like"/>
    <property type="match status" value="1"/>
</dbReference>
<feature type="repeat" description="TPR" evidence="3">
    <location>
        <begin position="434"/>
        <end position="467"/>
    </location>
</feature>
<feature type="repeat" description="TPR" evidence="3">
    <location>
        <begin position="395"/>
        <end position="428"/>
    </location>
</feature>
<dbReference type="Pfam" id="PF13181">
    <property type="entry name" value="TPR_8"/>
    <property type="match status" value="2"/>
</dbReference>
<dbReference type="PANTHER" id="PTHR45641:SF1">
    <property type="entry name" value="AAA+ ATPASE DOMAIN-CONTAINING PROTEIN"/>
    <property type="match status" value="1"/>
</dbReference>
<dbReference type="PANTHER" id="PTHR45641">
    <property type="entry name" value="TETRATRICOPEPTIDE REPEAT PROTEIN (AFU_ORTHOLOGUE AFUA_6G03870)"/>
    <property type="match status" value="1"/>
</dbReference>
<gene>
    <name evidence="4" type="ORF">EDS130_LOCUS20750</name>
    <name evidence="5" type="ORF">XAT740_LOCUS52260</name>
</gene>
<comment type="caution">
    <text evidence="5">The sequence shown here is derived from an EMBL/GenBank/DDBJ whole genome shotgun (WGS) entry which is preliminary data.</text>
</comment>
<keyword evidence="1" id="KW-0677">Repeat</keyword>
<dbReference type="Pfam" id="PF13424">
    <property type="entry name" value="TPR_12"/>
    <property type="match status" value="1"/>
</dbReference>
<evidence type="ECO:0000256" key="2">
    <source>
        <dbReference type="ARBA" id="ARBA00022803"/>
    </source>
</evidence>
<name>A0A816DJ49_ADIRI</name>
<evidence type="ECO:0000256" key="1">
    <source>
        <dbReference type="ARBA" id="ARBA00022737"/>
    </source>
</evidence>
<dbReference type="EMBL" id="CAJNOR010008563">
    <property type="protein sequence ID" value="CAF1634707.1"/>
    <property type="molecule type" value="Genomic_DNA"/>
</dbReference>
<dbReference type="Gene3D" id="1.25.40.10">
    <property type="entry name" value="Tetratricopeptide repeat domain"/>
    <property type="match status" value="5"/>
</dbReference>
<dbReference type="SUPFAM" id="SSF48452">
    <property type="entry name" value="TPR-like"/>
    <property type="match status" value="3"/>
</dbReference>
<feature type="repeat" description="TPR" evidence="3">
    <location>
        <begin position="560"/>
        <end position="593"/>
    </location>
</feature>
<evidence type="ECO:0008006" key="7">
    <source>
        <dbReference type="Google" id="ProtNLM"/>
    </source>
</evidence>
<dbReference type="OrthoDB" id="10006270at2759"/>
<dbReference type="PROSITE" id="PS51996">
    <property type="entry name" value="TR_MART"/>
    <property type="match status" value="1"/>
</dbReference>
<evidence type="ECO:0000313" key="6">
    <source>
        <dbReference type="Proteomes" id="UP000663828"/>
    </source>
</evidence>
<dbReference type="Proteomes" id="UP000663852">
    <property type="component" value="Unassembled WGS sequence"/>
</dbReference>
<dbReference type="InterPro" id="IPR019734">
    <property type="entry name" value="TPR_rpt"/>
</dbReference>
<evidence type="ECO:0000313" key="5">
    <source>
        <dbReference type="EMBL" id="CAF1634707.1"/>
    </source>
</evidence>
<sequence length="1015" mass="119310">MSDTKSNDDFYDTICTIVYSSKDHQSLHKSLNGQFILYQLLIDYLLDDKTPFSKAKPALYQYFKPDNQFDQRILKEFDKEYTSDKAIYWYTRDASIYKFLNKALRLQNLDDVVAFAALIRDIDKQLKEEYKSFVKTKKTSIIQVYRGQLIHKDEINRLKANQGQLISMNSFLSTSANREKALHFTVTQSPPTEQLTAILFEIYANIQSPSRPLADIKHLRGFSDDEEVLFMFGCVFRLDDIWFDEQLKIWRGKLTLCGDNDSDMKDFLSTLNKELSGRSKLISFGTYLIQMQKYQQAQEHFEKLLENKSFNDPTELAHCHYGLFQINYVKAEYKSAINNLNKTLDCLVEYSEQNEHPLICQALNDLGRVYAKQKEYILSIHFYNKALKTIINDCPTTYSGLAHVYFELEDYYLALECLQKALDNQPSSAYGSIADTYISMAKAYAKISQQGKALDMYDKALESQLKIFGSNHPDLSYTYTAIGLMYSDLGNHDKALELVDKAYHIQVDSLPNHHSDFTKTFQHFGDLYVKKGELDKALYYFHKTVENQLKIFAWNHPKIAESYRLIGDIYLKKKDYDRSISHIHQVLLNEIDRFTFGNPILSDTFKLIADIYFEKKDFDHALQYYHKSLENELVKKLPEDISLIPIYKVIAKLYYKKRSLSQALLYYNRLLNCHLRRQPFNQSVLFDIYKKIGKVYLRKRHFDETLLLYDKSRIRPGKNKSTMEIYKDIDNVHFERQHLDESLFYFERYLEQLLKENTPNEVSINRTYFILGNISLEKQKYDKALNYFTLLLNTELKKKYFNDPSLTKIYKFLGNITYKLSDYNESLSHFYRLIDCITQRRPLEDTSVINTYGMIGKIFLKKHYQNQIANYFVLYTDQSKATNPIDVLYEKYHLDQTLTYFKKMLDKKTSTNVFTKDSIYIIVANICLQKREPKEALRYFHSLIKLQLEKQPAGDLSTAIIYSIVGDIYFKLSDYNQALVNYQSALVIYQRLYASNHSSVVTTKYKIRDAVFPVL</sequence>
<proteinExistence type="predicted"/>
<accession>A0A816DJ49</accession>
<dbReference type="PROSITE" id="PS50005">
    <property type="entry name" value="TPR"/>
    <property type="match status" value="8"/>
</dbReference>
<keyword evidence="6" id="KW-1185">Reference proteome</keyword>
<dbReference type="InterPro" id="IPR011990">
    <property type="entry name" value="TPR-like_helical_dom_sf"/>
</dbReference>
<reference evidence="5" key="1">
    <citation type="submission" date="2021-02" db="EMBL/GenBank/DDBJ databases">
        <authorList>
            <person name="Nowell W R."/>
        </authorList>
    </citation>
    <scope>NUCLEOTIDE SEQUENCE</scope>
</reference>
<keyword evidence="2 3" id="KW-0802">TPR repeat</keyword>
<protein>
    <recommendedName>
        <fullName evidence="7">Nephrocystin-3</fullName>
    </recommendedName>
</protein>
<feature type="repeat" description="TPR" evidence="3">
    <location>
        <begin position="518"/>
        <end position="551"/>
    </location>
</feature>
<evidence type="ECO:0000313" key="4">
    <source>
        <dbReference type="EMBL" id="CAF1115253.1"/>
    </source>
</evidence>
<feature type="repeat" description="TPR" evidence="3">
    <location>
        <begin position="602"/>
        <end position="635"/>
    </location>
</feature>
<dbReference type="SUPFAM" id="SSF56399">
    <property type="entry name" value="ADP-ribosylation"/>
    <property type="match status" value="1"/>
</dbReference>
<dbReference type="AlphaFoldDB" id="A0A816DJ49"/>
<evidence type="ECO:0000256" key="3">
    <source>
        <dbReference type="PROSITE-ProRule" id="PRU00339"/>
    </source>
</evidence>
<organism evidence="5 6">
    <name type="scientific">Adineta ricciae</name>
    <name type="common">Rotifer</name>
    <dbReference type="NCBI Taxonomy" id="249248"/>
    <lineage>
        <taxon>Eukaryota</taxon>
        <taxon>Metazoa</taxon>
        <taxon>Spiralia</taxon>
        <taxon>Gnathifera</taxon>
        <taxon>Rotifera</taxon>
        <taxon>Eurotatoria</taxon>
        <taxon>Bdelloidea</taxon>
        <taxon>Adinetida</taxon>
        <taxon>Adinetidae</taxon>
        <taxon>Adineta</taxon>
    </lineage>
</organism>
<feature type="repeat" description="TPR" evidence="3">
    <location>
        <begin position="476"/>
        <end position="509"/>
    </location>
</feature>